<accession>A0ABN7RNM6</accession>
<dbReference type="PROSITE" id="PS00109">
    <property type="entry name" value="PROTEIN_KINASE_TYR"/>
    <property type="match status" value="1"/>
</dbReference>
<dbReference type="EMBL" id="OU015568">
    <property type="protein sequence ID" value="CAG5079764.1"/>
    <property type="molecule type" value="Genomic_DNA"/>
</dbReference>
<feature type="domain" description="Protein kinase" evidence="4">
    <location>
        <begin position="1104"/>
        <end position="1506"/>
    </location>
</feature>
<gene>
    <name evidence="5" type="ORF">OKIOD_LOCUS917</name>
</gene>
<dbReference type="PANTHER" id="PTHR24416:SF611">
    <property type="entry name" value="TYROSINE-PROTEIN KINASE TRANSMEMBRANE RECEPTOR ROR"/>
    <property type="match status" value="1"/>
</dbReference>
<feature type="signal peptide" evidence="3">
    <location>
        <begin position="1"/>
        <end position="19"/>
    </location>
</feature>
<dbReference type="InterPro" id="IPR008266">
    <property type="entry name" value="Tyr_kinase_AS"/>
</dbReference>
<dbReference type="SUPFAM" id="SSF52058">
    <property type="entry name" value="L domain-like"/>
    <property type="match status" value="2"/>
</dbReference>
<evidence type="ECO:0000256" key="3">
    <source>
        <dbReference type="SAM" id="SignalP"/>
    </source>
</evidence>
<dbReference type="Proteomes" id="UP001158576">
    <property type="component" value="Chromosome PAR"/>
</dbReference>
<evidence type="ECO:0000313" key="5">
    <source>
        <dbReference type="EMBL" id="CAG5079764.1"/>
    </source>
</evidence>
<dbReference type="InterPro" id="IPR050122">
    <property type="entry name" value="RTK"/>
</dbReference>
<dbReference type="Gene3D" id="3.80.20.20">
    <property type="entry name" value="Receptor L-domain"/>
    <property type="match status" value="2"/>
</dbReference>
<dbReference type="Gene3D" id="1.10.510.10">
    <property type="entry name" value="Transferase(Phosphotransferase) domain 1"/>
    <property type="match status" value="1"/>
</dbReference>
<keyword evidence="1" id="KW-0547">Nucleotide-binding</keyword>
<reference evidence="5 6" key="1">
    <citation type="submission" date="2021-04" db="EMBL/GenBank/DDBJ databases">
        <authorList>
            <person name="Bliznina A."/>
        </authorList>
    </citation>
    <scope>NUCLEOTIDE SEQUENCE [LARGE SCALE GENOMIC DNA]</scope>
</reference>
<dbReference type="InterPro" id="IPR006212">
    <property type="entry name" value="Furin_repeat"/>
</dbReference>
<dbReference type="PROSITE" id="PS50011">
    <property type="entry name" value="PROTEIN_KINASE_DOM"/>
    <property type="match status" value="1"/>
</dbReference>
<protein>
    <submittedName>
        <fullName evidence="5">Oidioi.mRNA.OKI2018_I69.PAR.g9359.t1.cds</fullName>
    </submittedName>
</protein>
<feature type="compositionally biased region" description="Polar residues" evidence="2">
    <location>
        <begin position="1613"/>
        <end position="1641"/>
    </location>
</feature>
<feature type="region of interest" description="Disordered" evidence="2">
    <location>
        <begin position="1612"/>
        <end position="1641"/>
    </location>
</feature>
<dbReference type="InterPro" id="IPR001245">
    <property type="entry name" value="Ser-Thr/Tyr_kinase_cat_dom"/>
</dbReference>
<proteinExistence type="predicted"/>
<keyword evidence="6" id="KW-1185">Reference proteome</keyword>
<dbReference type="SMART" id="SM00219">
    <property type="entry name" value="TyrKc"/>
    <property type="match status" value="1"/>
</dbReference>
<dbReference type="Pfam" id="PF07714">
    <property type="entry name" value="PK_Tyr_Ser-Thr"/>
    <property type="match status" value="1"/>
</dbReference>
<dbReference type="Gene3D" id="2.10.220.10">
    <property type="entry name" value="Hormone Receptor, Insulin-like Growth Factor Receptor 1, Chain A, domain 2"/>
    <property type="match status" value="2"/>
</dbReference>
<dbReference type="SMART" id="SM00220">
    <property type="entry name" value="S_TKc"/>
    <property type="match status" value="1"/>
</dbReference>
<dbReference type="InterPro" id="IPR000494">
    <property type="entry name" value="Rcpt_L-dom"/>
</dbReference>
<dbReference type="CDD" id="cd00064">
    <property type="entry name" value="FU"/>
    <property type="match status" value="1"/>
</dbReference>
<feature type="region of interest" description="Disordered" evidence="2">
    <location>
        <begin position="1690"/>
        <end position="1711"/>
    </location>
</feature>
<evidence type="ECO:0000259" key="4">
    <source>
        <dbReference type="PROSITE" id="PS50011"/>
    </source>
</evidence>
<dbReference type="SUPFAM" id="SSF56112">
    <property type="entry name" value="Protein kinase-like (PK-like)"/>
    <property type="match status" value="1"/>
</dbReference>
<evidence type="ECO:0000313" key="6">
    <source>
        <dbReference type="Proteomes" id="UP001158576"/>
    </source>
</evidence>
<organism evidence="5 6">
    <name type="scientific">Oikopleura dioica</name>
    <name type="common">Tunicate</name>
    <dbReference type="NCBI Taxonomy" id="34765"/>
    <lineage>
        <taxon>Eukaryota</taxon>
        <taxon>Metazoa</taxon>
        <taxon>Chordata</taxon>
        <taxon>Tunicata</taxon>
        <taxon>Appendicularia</taxon>
        <taxon>Copelata</taxon>
        <taxon>Oikopleuridae</taxon>
        <taxon>Oikopleura</taxon>
    </lineage>
</organism>
<evidence type="ECO:0000256" key="1">
    <source>
        <dbReference type="ARBA" id="ARBA00022840"/>
    </source>
</evidence>
<feature type="chain" id="PRO_5047434896" evidence="3">
    <location>
        <begin position="20"/>
        <end position="1711"/>
    </location>
</feature>
<dbReference type="InterPro" id="IPR036941">
    <property type="entry name" value="Rcpt_L-dom_sf"/>
</dbReference>
<keyword evidence="1" id="KW-0067">ATP-binding</keyword>
<dbReference type="Pfam" id="PF01030">
    <property type="entry name" value="Recep_L_domain"/>
    <property type="match status" value="2"/>
</dbReference>
<dbReference type="SMART" id="SM00261">
    <property type="entry name" value="FU"/>
    <property type="match status" value="2"/>
</dbReference>
<dbReference type="InterPro" id="IPR011009">
    <property type="entry name" value="Kinase-like_dom_sf"/>
</dbReference>
<sequence>MGRCLFTKILLLSAAVVSQESLDLSSSDSSETQPPYWKTDICKNIYPSQCAETEETMARRCGGVRQFVPRVDPENICCPKYGCICNGIEDANGVFQGSTEKVIDKMRYHFGNCTVIRGSVVIEKNLEDECIFETHDHCDEVPSGQDPYEMNEILKQIEEIWGFLSVEADHVTELRFENLRIIKGLHTKKKDTYKKLFQNTPPFQIATSLYLQMPSLKILTFPKLKEITRGNVMINGGDKKLCLPLTVDYYGELFAHPCSKEVELQLNKTESECQDIYFYDICNEYFDNRYFPPYKKNRKKLFEMEAKNFEEIRYAKKCNYCQDEYQNRIQTLGGSSGDAAKLKKRCWHSDTCQILSKTVCTGPISRFCGGPNSIFMKTTRRCNLGLLSQSGKEFDWAPKNEFDECCPNSCSGGCDSFQSRVPSIERPGRLIDQIWTTCSSCKNDNDKKIYKNTFFLERCLPTCMHSFRVPLMFVESNGESSTKKFEGEYCRESSQCKNRLVHDIEDSNCVRYCGKRFGKYNSIEYEALVAQNMTNPRCRRCDVAQPLTLKNSTIDYGYNCTSGHFPEAPVVCWGMDHPKWKNMMTGLDLEVDNMVPFFEKHHEDFSKCNIIDGDLRIHQGHKANESMEWKLCNAFRNVKFITGHLFIANWPMETLGCLENLKVISGKSDTRESQTFDETDQMGFILKKREDGTENMKNSLKYIGKNFSVMAGISIQFAPANKNVVICNTQEENLENFVIGQGDEKPVVKLHVSYDKQHEDIYNIKDHDDEIKAKIDEILEDQCGNKNACHSECLNGCFGPSESDCRSCKNFLDKTIEIPYEDGLGPETQNSGEIQGANTTDAFYNLDEYFQASMIHEAEVENTPESNRSKTFKGPRVENYRNLLRPRCVEKCPRELRFANEATKECLPCDKECHPEHGCKGLMDTDCDQCRNFRVNYEKASTNSENEAVCDCSFEVSEKNNQEITFKGKGNKCKEKLKDLDLNNEEERGNKTVIEFLNKKGCGDSNGGIVIKNDNGKIKFVTCWEDDLPVGAQISIYVSVALVFMSIASVFIYRNYSSRLLKRGKTKDAMRLFHSQPNDLLPESGGGPDQRRFHPVTRFSHNDLIFGEQLGEGHFGLVFEATLRIRVMRDVKPRNSSSTSNPRTGSSSDVPLVPRREEIIVDIPVAAKQIKPKVRPIRDILWLCSEKDLFTEENQKERILKKLKEYGSDRLSISGLDQKSVVDPDFLYELQTLEARVNEKELFDETANFHFLRHEHLVKVHGISEHHADPSRRLQITSPSMVLEFALKGALDKYVHKMMFKQKNKLDERYTIQWFYQISDAMQYLHENNVFHRDLAARNILLTDDLKALVGDFGLAALAPKSAKSGEEFTMDKKQIPCLWYPFESLRNDTMEKVFSSKGDVYSFGMLMWEVLSGCPPGRPMFFGNRILNKDGSYNEQAHINLLRDEEMPSTPICRPSPKEEYYTCTNDFYNDFMKPCWSKEPSNRPDFAILKKKFDGIRGKAKDYILLDKQEGKKLSRSSASTLRTLEKQHSQLSTSPLAAESPSLDSPIRLTETQIHATRNFDPLNANYSFVSRNQPVYENQESPMRPVQPPSMPSNFRGQTSAFQFPMNRQPRNSDNGQSTTSATNLHYTGGSFDSPTRTVQNRLYSNATQLTNLTNSIPETSSQYQNVNDDVFSNPNNESRALLEEDEQYDAYQNAAPSSDVYLVPRS</sequence>
<dbReference type="PANTHER" id="PTHR24416">
    <property type="entry name" value="TYROSINE-PROTEIN KINASE RECEPTOR"/>
    <property type="match status" value="1"/>
</dbReference>
<evidence type="ECO:0000256" key="2">
    <source>
        <dbReference type="SAM" id="MobiDB-lite"/>
    </source>
</evidence>
<name>A0ABN7RNM6_OIKDI</name>
<feature type="region of interest" description="Disordered" evidence="2">
    <location>
        <begin position="1517"/>
        <end position="1545"/>
    </location>
</feature>
<dbReference type="InterPro" id="IPR000719">
    <property type="entry name" value="Prot_kinase_dom"/>
</dbReference>
<keyword evidence="3" id="KW-0732">Signal</keyword>
<dbReference type="InterPro" id="IPR020635">
    <property type="entry name" value="Tyr_kinase_cat_dom"/>
</dbReference>